<accession>A0A1V6YCF3</accession>
<protein>
    <submittedName>
        <fullName evidence="7">Uncharacterized protein</fullName>
    </submittedName>
</protein>
<keyword evidence="5 6" id="KW-0472">Membrane</keyword>
<feature type="transmembrane region" description="Helical" evidence="6">
    <location>
        <begin position="85"/>
        <end position="107"/>
    </location>
</feature>
<dbReference type="GO" id="GO:0005886">
    <property type="term" value="C:plasma membrane"/>
    <property type="evidence" value="ECO:0007669"/>
    <property type="project" value="TreeGrafter"/>
</dbReference>
<dbReference type="AlphaFoldDB" id="A0A1V6YCF3"/>
<dbReference type="Gene3D" id="1.20.1070.10">
    <property type="entry name" value="Rhodopsin 7-helix transmembrane proteins"/>
    <property type="match status" value="1"/>
</dbReference>
<comment type="subcellular location">
    <subcellularLocation>
        <location evidence="1">Membrane</location>
        <topology evidence="1">Multi-pass membrane protein</topology>
    </subcellularLocation>
</comment>
<dbReference type="PANTHER" id="PTHR28286">
    <property type="match status" value="1"/>
</dbReference>
<evidence type="ECO:0000256" key="1">
    <source>
        <dbReference type="ARBA" id="ARBA00004141"/>
    </source>
</evidence>
<keyword evidence="8" id="KW-1185">Reference proteome</keyword>
<gene>
    <name evidence="7" type="ORF">PENNAL_c0025G06342</name>
</gene>
<feature type="transmembrane region" description="Helical" evidence="6">
    <location>
        <begin position="52"/>
        <end position="73"/>
    </location>
</feature>
<comment type="caution">
    <text evidence="7">The sequence shown here is derived from an EMBL/GenBank/DDBJ whole genome shotgun (WGS) entry which is preliminary data.</text>
</comment>
<name>A0A1V6YCF3_PENNA</name>
<evidence type="ECO:0000256" key="2">
    <source>
        <dbReference type="ARBA" id="ARBA00008130"/>
    </source>
</evidence>
<dbReference type="EMBL" id="MOOB01000025">
    <property type="protein sequence ID" value="OQE84988.1"/>
    <property type="molecule type" value="Genomic_DNA"/>
</dbReference>
<keyword evidence="4 6" id="KW-1133">Transmembrane helix</keyword>
<dbReference type="Proteomes" id="UP000191691">
    <property type="component" value="Unassembled WGS sequence"/>
</dbReference>
<evidence type="ECO:0000256" key="5">
    <source>
        <dbReference type="ARBA" id="ARBA00023136"/>
    </source>
</evidence>
<proteinExistence type="inferred from homology"/>
<feature type="transmembrane region" description="Helical" evidence="6">
    <location>
        <begin position="6"/>
        <end position="31"/>
    </location>
</feature>
<evidence type="ECO:0000256" key="3">
    <source>
        <dbReference type="ARBA" id="ARBA00022692"/>
    </source>
</evidence>
<comment type="similarity">
    <text evidence="2">Belongs to the archaeal/bacterial/fungal opsin family.</text>
</comment>
<keyword evidence="3 6" id="KW-0812">Transmembrane</keyword>
<evidence type="ECO:0000313" key="8">
    <source>
        <dbReference type="Proteomes" id="UP000191691"/>
    </source>
</evidence>
<dbReference type="GO" id="GO:0005783">
    <property type="term" value="C:endoplasmic reticulum"/>
    <property type="evidence" value="ECO:0007669"/>
    <property type="project" value="TreeGrafter"/>
</dbReference>
<evidence type="ECO:0000256" key="6">
    <source>
        <dbReference type="SAM" id="Phobius"/>
    </source>
</evidence>
<dbReference type="PANTHER" id="PTHR28286:SF1">
    <property type="entry name" value="30 KDA HEAT SHOCK PROTEIN-RELATED"/>
    <property type="match status" value="1"/>
</dbReference>
<dbReference type="InterPro" id="IPR001425">
    <property type="entry name" value="Arc/bac/fun_rhodopsins"/>
</dbReference>
<dbReference type="OMA" id="WTHEYEH"/>
<evidence type="ECO:0000313" key="7">
    <source>
        <dbReference type="EMBL" id="OQE84988.1"/>
    </source>
</evidence>
<organism evidence="7 8">
    <name type="scientific">Penicillium nalgiovense</name>
    <dbReference type="NCBI Taxonomy" id="60175"/>
    <lineage>
        <taxon>Eukaryota</taxon>
        <taxon>Fungi</taxon>
        <taxon>Dikarya</taxon>
        <taxon>Ascomycota</taxon>
        <taxon>Pezizomycotina</taxon>
        <taxon>Eurotiomycetes</taxon>
        <taxon>Eurotiomycetidae</taxon>
        <taxon>Eurotiales</taxon>
        <taxon>Aspergillaceae</taxon>
        <taxon>Penicillium</taxon>
    </lineage>
</organism>
<evidence type="ECO:0000256" key="4">
    <source>
        <dbReference type="ARBA" id="ARBA00022989"/>
    </source>
</evidence>
<reference evidence="8" key="1">
    <citation type="journal article" date="2017" name="Nat. Microbiol.">
        <title>Global analysis of biosynthetic gene clusters reveals vast potential of secondary metabolite production in Penicillium species.</title>
        <authorList>
            <person name="Nielsen J.C."/>
            <person name="Grijseels S."/>
            <person name="Prigent S."/>
            <person name="Ji B."/>
            <person name="Dainat J."/>
            <person name="Nielsen K.F."/>
            <person name="Frisvad J.C."/>
            <person name="Workman M."/>
            <person name="Nielsen J."/>
        </authorList>
    </citation>
    <scope>NUCLEOTIDE SEQUENCE [LARGE SCALE GENOMIC DNA]</scope>
    <source>
        <strain evidence="8">IBT 13039</strain>
    </source>
</reference>
<dbReference type="SUPFAM" id="SSF81321">
    <property type="entry name" value="Family A G protein-coupled receptor-like"/>
    <property type="match status" value="1"/>
</dbReference>
<sequence>MSPAAFIYPGYVTSAYKWGFFAFGTFAWLILAMSTINESREAAQLLGVDKDYIILLGWTNLLWIIYHIAWGLTDGSNRIGVTGTSIFSGVLDVLMVPVLSFAMLFFARKWDYRKLSIAFRDSRPS</sequence>